<dbReference type="PANTHER" id="PTHR47320:SF1">
    <property type="entry name" value="BIFUNCTIONAL URIDYLYLTRANSFERASE_URIDYLYL-REMOVING ENZYME"/>
    <property type="match status" value="1"/>
</dbReference>
<reference evidence="4 5" key="1">
    <citation type="submission" date="2024-03" db="EMBL/GenBank/DDBJ databases">
        <authorList>
            <person name="Martinez-Hernandez J."/>
        </authorList>
    </citation>
    <scope>NUCLEOTIDE SEQUENCE [LARGE SCALE GENOMIC DNA]</scope>
</reference>
<dbReference type="Pfam" id="PF01842">
    <property type="entry name" value="ACT"/>
    <property type="match status" value="1"/>
</dbReference>
<evidence type="ECO:0000259" key="3">
    <source>
        <dbReference type="PROSITE" id="PS51671"/>
    </source>
</evidence>
<dbReference type="Proteomes" id="UP001497480">
    <property type="component" value="Unassembled WGS sequence"/>
</dbReference>
<dbReference type="SUPFAM" id="SSF55021">
    <property type="entry name" value="ACT-like"/>
    <property type="match status" value="1"/>
</dbReference>
<dbReference type="InterPro" id="IPR002912">
    <property type="entry name" value="ACT_dom"/>
</dbReference>
<dbReference type="EMBL" id="CAXHTB010000023">
    <property type="protein sequence ID" value="CAL0331942.1"/>
    <property type="molecule type" value="Genomic_DNA"/>
</dbReference>
<comment type="caution">
    <text evidence="4">The sequence shown here is derived from an EMBL/GenBank/DDBJ whole genome shotgun (WGS) entry which is preliminary data.</text>
</comment>
<keyword evidence="1" id="KW-0378">Hydrolase</keyword>
<feature type="compositionally biased region" description="Basic and acidic residues" evidence="2">
    <location>
        <begin position="1"/>
        <end position="11"/>
    </location>
</feature>
<sequence length="121" mass="13182">MHSDPSEKEDAQSSLNYSFKQGIHPPPTFGSSSNLETLPLQTTKNNIEDGGSAMGVKACFPRPMHEITFSTIDKPKLLSQLTSILGEMGLNILEAHAFSTTDGFSLDVFVVEGWPNEVGRK</sequence>
<gene>
    <name evidence="4" type="ORF">LLUT_LOCUS33002</name>
</gene>
<dbReference type="InterPro" id="IPR045865">
    <property type="entry name" value="ACT-like_dom_sf"/>
</dbReference>
<evidence type="ECO:0000313" key="5">
    <source>
        <dbReference type="Proteomes" id="UP001497480"/>
    </source>
</evidence>
<dbReference type="GO" id="GO:0016787">
    <property type="term" value="F:hydrolase activity"/>
    <property type="evidence" value="ECO:0007669"/>
    <property type="project" value="UniProtKB-KW"/>
</dbReference>
<keyword evidence="5" id="KW-1185">Reference proteome</keyword>
<evidence type="ECO:0000313" key="4">
    <source>
        <dbReference type="EMBL" id="CAL0331942.1"/>
    </source>
</evidence>
<dbReference type="AlphaFoldDB" id="A0AAV1YD32"/>
<organism evidence="4 5">
    <name type="scientific">Lupinus luteus</name>
    <name type="common">European yellow lupine</name>
    <dbReference type="NCBI Taxonomy" id="3873"/>
    <lineage>
        <taxon>Eukaryota</taxon>
        <taxon>Viridiplantae</taxon>
        <taxon>Streptophyta</taxon>
        <taxon>Embryophyta</taxon>
        <taxon>Tracheophyta</taxon>
        <taxon>Spermatophyta</taxon>
        <taxon>Magnoliopsida</taxon>
        <taxon>eudicotyledons</taxon>
        <taxon>Gunneridae</taxon>
        <taxon>Pentapetalae</taxon>
        <taxon>rosids</taxon>
        <taxon>fabids</taxon>
        <taxon>Fabales</taxon>
        <taxon>Fabaceae</taxon>
        <taxon>Papilionoideae</taxon>
        <taxon>50 kb inversion clade</taxon>
        <taxon>genistoids sensu lato</taxon>
        <taxon>core genistoids</taxon>
        <taxon>Genisteae</taxon>
        <taxon>Lupinus</taxon>
    </lineage>
</organism>
<name>A0AAV1YD32_LUPLU</name>
<feature type="region of interest" description="Disordered" evidence="2">
    <location>
        <begin position="1"/>
        <end position="36"/>
    </location>
</feature>
<dbReference type="InterPro" id="IPR010043">
    <property type="entry name" value="UTase/UR"/>
</dbReference>
<accession>A0AAV1YD32</accession>
<feature type="domain" description="ACT" evidence="3">
    <location>
        <begin position="66"/>
        <end position="121"/>
    </location>
</feature>
<proteinExistence type="predicted"/>
<dbReference type="PANTHER" id="PTHR47320">
    <property type="entry name" value="BIFUNCTIONAL URIDYLYLTRANSFERASE/URIDYLYL-REMOVING ENZYME"/>
    <property type="match status" value="1"/>
</dbReference>
<dbReference type="PROSITE" id="PS51671">
    <property type="entry name" value="ACT"/>
    <property type="match status" value="1"/>
</dbReference>
<evidence type="ECO:0000256" key="1">
    <source>
        <dbReference type="ARBA" id="ARBA00022801"/>
    </source>
</evidence>
<protein>
    <recommendedName>
        <fullName evidence="3">ACT domain-containing protein</fullName>
    </recommendedName>
</protein>
<dbReference type="GO" id="GO:0008773">
    <property type="term" value="F:[protein-PII] uridylyltransferase activity"/>
    <property type="evidence" value="ECO:0007669"/>
    <property type="project" value="InterPro"/>
</dbReference>
<evidence type="ECO:0000256" key="2">
    <source>
        <dbReference type="SAM" id="MobiDB-lite"/>
    </source>
</evidence>